<proteinExistence type="predicted"/>
<sequence>MNCYVPIRHTPEKYAFIFPFDSRVGLAFPASQSPRDEASTLASLANSRNHHPKGFPADSQPFPEVSGRPPGTEVQEVVDAGEATNPGFRGVSLPVENRGFARSQNLRHLFLEESQVHSPGPDLISKGLDFLGIRRVTGFLSS</sequence>
<protein>
    <submittedName>
        <fullName evidence="2">Uncharacterized protein</fullName>
    </submittedName>
</protein>
<dbReference type="AlphaFoldDB" id="A0A1G2EWA3"/>
<evidence type="ECO:0000313" key="3">
    <source>
        <dbReference type="Proteomes" id="UP000177486"/>
    </source>
</evidence>
<comment type="caution">
    <text evidence="2">The sequence shown here is derived from an EMBL/GenBank/DDBJ whole genome shotgun (WGS) entry which is preliminary data.</text>
</comment>
<name>A0A1G2EWA3_9BACT</name>
<feature type="region of interest" description="Disordered" evidence="1">
    <location>
        <begin position="31"/>
        <end position="72"/>
    </location>
</feature>
<dbReference type="Proteomes" id="UP000177486">
    <property type="component" value="Unassembled WGS sequence"/>
</dbReference>
<reference evidence="2 3" key="1">
    <citation type="journal article" date="2016" name="Nat. Commun.">
        <title>Thousands of microbial genomes shed light on interconnected biogeochemical processes in an aquifer system.</title>
        <authorList>
            <person name="Anantharaman K."/>
            <person name="Brown C.T."/>
            <person name="Hug L.A."/>
            <person name="Sharon I."/>
            <person name="Castelle C.J."/>
            <person name="Probst A.J."/>
            <person name="Thomas B.C."/>
            <person name="Singh A."/>
            <person name="Wilkins M.J."/>
            <person name="Karaoz U."/>
            <person name="Brodie E.L."/>
            <person name="Williams K.H."/>
            <person name="Hubbard S.S."/>
            <person name="Banfield J.F."/>
        </authorList>
    </citation>
    <scope>NUCLEOTIDE SEQUENCE [LARGE SCALE GENOMIC DNA]</scope>
</reference>
<dbReference type="EMBL" id="MHMQ01000029">
    <property type="protein sequence ID" value="OGZ30007.1"/>
    <property type="molecule type" value="Genomic_DNA"/>
</dbReference>
<evidence type="ECO:0000256" key="1">
    <source>
        <dbReference type="SAM" id="MobiDB-lite"/>
    </source>
</evidence>
<evidence type="ECO:0000313" key="2">
    <source>
        <dbReference type="EMBL" id="OGZ30007.1"/>
    </source>
</evidence>
<organism evidence="2 3">
    <name type="scientific">Candidatus Niyogibacteria bacterium RIFCSPLOWO2_01_FULL_45_48</name>
    <dbReference type="NCBI Taxonomy" id="1801724"/>
    <lineage>
        <taxon>Bacteria</taxon>
        <taxon>Candidatus Niyogiibacteriota</taxon>
    </lineage>
</organism>
<accession>A0A1G2EWA3</accession>
<gene>
    <name evidence="2" type="ORF">A2931_00025</name>
</gene>